<keyword evidence="3" id="KW-1185">Reference proteome</keyword>
<evidence type="ECO:0000256" key="1">
    <source>
        <dbReference type="SAM" id="Coils"/>
    </source>
</evidence>
<protein>
    <submittedName>
        <fullName evidence="2">Uncharacterized protein</fullName>
    </submittedName>
</protein>
<name>A0A843YE37_9RHOB</name>
<evidence type="ECO:0000313" key="3">
    <source>
        <dbReference type="Proteomes" id="UP000444174"/>
    </source>
</evidence>
<dbReference type="Proteomes" id="UP000444174">
    <property type="component" value="Unassembled WGS sequence"/>
</dbReference>
<dbReference type="EMBL" id="WIBF01000002">
    <property type="protein sequence ID" value="MQQ07915.1"/>
    <property type="molecule type" value="Genomic_DNA"/>
</dbReference>
<dbReference type="AlphaFoldDB" id="A0A843YE37"/>
<gene>
    <name evidence="2" type="ORF">GFB49_05570</name>
</gene>
<dbReference type="RefSeq" id="WP_153214851.1">
    <property type="nucleotide sequence ID" value="NZ_WIBF01000002.1"/>
</dbReference>
<comment type="caution">
    <text evidence="2">The sequence shown here is derived from an EMBL/GenBank/DDBJ whole genome shotgun (WGS) entry which is preliminary data.</text>
</comment>
<reference evidence="2 3" key="1">
    <citation type="submission" date="2019-10" db="EMBL/GenBank/DDBJ databases">
        <title>Epibacterium sp. nov., isolated from seawater.</title>
        <authorList>
            <person name="Zhang X."/>
            <person name="Li N."/>
        </authorList>
    </citation>
    <scope>NUCLEOTIDE SEQUENCE [LARGE SCALE GENOMIC DNA]</scope>
    <source>
        <strain evidence="2 3">SM1979</strain>
    </source>
</reference>
<keyword evidence="1" id="KW-0175">Coiled coil</keyword>
<feature type="coiled-coil region" evidence="1">
    <location>
        <begin position="243"/>
        <end position="295"/>
    </location>
</feature>
<evidence type="ECO:0000313" key="2">
    <source>
        <dbReference type="EMBL" id="MQQ07915.1"/>
    </source>
</evidence>
<proteinExistence type="predicted"/>
<organism evidence="2 3">
    <name type="scientific">Tritonibacter litoralis</name>
    <dbReference type="NCBI Taxonomy" id="2662264"/>
    <lineage>
        <taxon>Bacteria</taxon>
        <taxon>Pseudomonadati</taxon>
        <taxon>Pseudomonadota</taxon>
        <taxon>Alphaproteobacteria</taxon>
        <taxon>Rhodobacterales</taxon>
        <taxon>Paracoccaceae</taxon>
        <taxon>Tritonibacter</taxon>
    </lineage>
</organism>
<sequence>MAVEAATQVTMDDVTNERELYAWLASQPAGLSRAIAARAALRSLPAVMNQVERTAGNVNAGASLVACLRATLMTCVAARSGDTPDDVLKEAANAAIRSAPRMYPSVTDRTATLAGMSAAETVLSKSRASVADAASQALQLASDTARSSTLSAGLNPFNSEATMLKDAEIALEDDLLSARLWSTGKAPLPMLEFWEGFVKAARNDAIWAYWVEWYQGFMAGRPVDWEFQNAVALIDDSIWRQGAQAVAVEIERLRAEIAAAQAARAAAEAEANAAKAEAEAAAAKARAEAAAKMQAAMPKSVDHLLNNRVLATAVLEGAAAALGSAGGAAPNGHVGIQVAMRDLPQSLTQIAGQLRALPAASVQDGEKNTLKSEVAKFNIAFDVLESTVSKVSAKTCTPQDRAVVAPFLAKADVLGNLVGGLLILAGPDEALVERYEGFTQVWNNAKIAA</sequence>
<accession>A0A843YE37</accession>